<feature type="domain" description="RDD" evidence="7">
    <location>
        <begin position="7"/>
        <end position="132"/>
    </location>
</feature>
<keyword evidence="9" id="KW-1185">Reference proteome</keyword>
<dbReference type="RefSeq" id="WP_304542051.1">
    <property type="nucleotide sequence ID" value="NZ_JARPTC010000009.1"/>
</dbReference>
<dbReference type="GO" id="GO:0005886">
    <property type="term" value="C:plasma membrane"/>
    <property type="evidence" value="ECO:0007669"/>
    <property type="project" value="UniProtKB-SubCell"/>
</dbReference>
<evidence type="ECO:0000256" key="2">
    <source>
        <dbReference type="ARBA" id="ARBA00022475"/>
    </source>
</evidence>
<evidence type="ECO:0000313" key="9">
    <source>
        <dbReference type="Proteomes" id="UP001172911"/>
    </source>
</evidence>
<reference evidence="8" key="1">
    <citation type="journal article" date="2023" name="J. Hazard. Mater.">
        <title>Anaerobic biodegradation of pyrene and benzo[a]pyrene by a new sulfate-reducing Desulforamulus aquiferis strain DSA.</title>
        <authorList>
            <person name="Zhang Z."/>
            <person name="Sun J."/>
            <person name="Gong X."/>
            <person name="Wang C."/>
            <person name="Wang H."/>
        </authorList>
    </citation>
    <scope>NUCLEOTIDE SEQUENCE</scope>
    <source>
        <strain evidence="8">DSA</strain>
    </source>
</reference>
<evidence type="ECO:0000256" key="5">
    <source>
        <dbReference type="ARBA" id="ARBA00023136"/>
    </source>
</evidence>
<feature type="transmembrane region" description="Helical" evidence="6">
    <location>
        <begin position="38"/>
        <end position="58"/>
    </location>
</feature>
<protein>
    <submittedName>
        <fullName evidence="8">RDD family protein</fullName>
    </submittedName>
</protein>
<feature type="transmembrane region" description="Helical" evidence="6">
    <location>
        <begin position="104"/>
        <end position="123"/>
    </location>
</feature>
<dbReference type="EMBL" id="JARPTC010000009">
    <property type="protein sequence ID" value="MDO7786937.1"/>
    <property type="molecule type" value="Genomic_DNA"/>
</dbReference>
<feature type="transmembrane region" description="Helical" evidence="6">
    <location>
        <begin position="79"/>
        <end position="98"/>
    </location>
</feature>
<reference evidence="8" key="2">
    <citation type="submission" date="2023-03" db="EMBL/GenBank/DDBJ databases">
        <authorList>
            <person name="Zhang Z."/>
        </authorList>
    </citation>
    <scope>NUCLEOTIDE SEQUENCE</scope>
    <source>
        <strain evidence="8">DSA</strain>
    </source>
</reference>
<comment type="subcellular location">
    <subcellularLocation>
        <location evidence="1">Cell membrane</location>
        <topology evidence="1">Multi-pass membrane protein</topology>
    </subcellularLocation>
</comment>
<proteinExistence type="predicted"/>
<feature type="transmembrane region" description="Helical" evidence="6">
    <location>
        <begin position="13"/>
        <end position="32"/>
    </location>
</feature>
<evidence type="ECO:0000313" key="8">
    <source>
        <dbReference type="EMBL" id="MDO7786937.1"/>
    </source>
</evidence>
<dbReference type="InterPro" id="IPR051791">
    <property type="entry name" value="Pra-immunoreactive"/>
</dbReference>
<sequence>MANSNIATPFPRLIARIIDKVIVTVPFFLWFGGGDQTMIEPIAGGILLVYVVLLNYLWDGQTVGKRFMKIRVVSYEGGKLNIFHYLIRELTFNLYPIYLLTHSWIKTGWTIWMIATILLILQYGRGLHDMFGRTKVITEAVEADVQGNKKIDSN</sequence>
<organism evidence="8 9">
    <name type="scientific">Desulforamulus aquiferis</name>
    <dbReference type="NCBI Taxonomy" id="1397668"/>
    <lineage>
        <taxon>Bacteria</taxon>
        <taxon>Bacillati</taxon>
        <taxon>Bacillota</taxon>
        <taxon>Clostridia</taxon>
        <taxon>Eubacteriales</taxon>
        <taxon>Peptococcaceae</taxon>
        <taxon>Desulforamulus</taxon>
    </lineage>
</organism>
<dbReference type="PANTHER" id="PTHR36115">
    <property type="entry name" value="PROLINE-RICH ANTIGEN HOMOLOG-RELATED"/>
    <property type="match status" value="1"/>
</dbReference>
<evidence type="ECO:0000256" key="6">
    <source>
        <dbReference type="SAM" id="Phobius"/>
    </source>
</evidence>
<accession>A0AAW7ZC88</accession>
<keyword evidence="4 6" id="KW-1133">Transmembrane helix</keyword>
<evidence type="ECO:0000256" key="4">
    <source>
        <dbReference type="ARBA" id="ARBA00022989"/>
    </source>
</evidence>
<name>A0AAW7ZC88_9FIRM</name>
<keyword evidence="3 6" id="KW-0812">Transmembrane</keyword>
<keyword evidence="2" id="KW-1003">Cell membrane</keyword>
<comment type="caution">
    <text evidence="8">The sequence shown here is derived from an EMBL/GenBank/DDBJ whole genome shotgun (WGS) entry which is preliminary data.</text>
</comment>
<dbReference type="PANTHER" id="PTHR36115:SF6">
    <property type="entry name" value="PROLINE-RICH ANTIGEN HOMOLOG"/>
    <property type="match status" value="1"/>
</dbReference>
<dbReference type="AlphaFoldDB" id="A0AAW7ZC88"/>
<gene>
    <name evidence="8" type="ORF">P6N53_06840</name>
</gene>
<dbReference type="Proteomes" id="UP001172911">
    <property type="component" value="Unassembled WGS sequence"/>
</dbReference>
<evidence type="ECO:0000256" key="1">
    <source>
        <dbReference type="ARBA" id="ARBA00004651"/>
    </source>
</evidence>
<dbReference type="Pfam" id="PF06271">
    <property type="entry name" value="RDD"/>
    <property type="match status" value="1"/>
</dbReference>
<evidence type="ECO:0000256" key="3">
    <source>
        <dbReference type="ARBA" id="ARBA00022692"/>
    </source>
</evidence>
<dbReference type="InterPro" id="IPR010432">
    <property type="entry name" value="RDD"/>
</dbReference>
<evidence type="ECO:0000259" key="7">
    <source>
        <dbReference type="Pfam" id="PF06271"/>
    </source>
</evidence>
<keyword evidence="5 6" id="KW-0472">Membrane</keyword>